<dbReference type="Pfam" id="PF09339">
    <property type="entry name" value="HTH_IclR"/>
    <property type="match status" value="1"/>
</dbReference>
<dbReference type="InterPro" id="IPR014757">
    <property type="entry name" value="Tscrpt_reg_IclR_C"/>
</dbReference>
<dbReference type="GO" id="GO:0045892">
    <property type="term" value="P:negative regulation of DNA-templated transcription"/>
    <property type="evidence" value="ECO:0007669"/>
    <property type="project" value="TreeGrafter"/>
</dbReference>
<dbReference type="SUPFAM" id="SSF46785">
    <property type="entry name" value="Winged helix' DNA-binding domain"/>
    <property type="match status" value="1"/>
</dbReference>
<dbReference type="EMBL" id="CP060131">
    <property type="protein sequence ID" value="QNG55880.1"/>
    <property type="molecule type" value="Genomic_DNA"/>
</dbReference>
<evidence type="ECO:0000259" key="5">
    <source>
        <dbReference type="PROSITE" id="PS51078"/>
    </source>
</evidence>
<dbReference type="InterPro" id="IPR005471">
    <property type="entry name" value="Tscrpt_reg_IclR_N"/>
</dbReference>
<name>A0A7G7MSW9_9PSEU</name>
<keyword evidence="1" id="KW-0805">Transcription regulation</keyword>
<evidence type="ECO:0000313" key="6">
    <source>
        <dbReference type="EMBL" id="QNG55880.1"/>
    </source>
</evidence>
<evidence type="ECO:0000259" key="4">
    <source>
        <dbReference type="PROSITE" id="PS51077"/>
    </source>
</evidence>
<evidence type="ECO:0000256" key="3">
    <source>
        <dbReference type="ARBA" id="ARBA00023163"/>
    </source>
</evidence>
<proteinExistence type="predicted"/>
<dbReference type="PROSITE" id="PS51078">
    <property type="entry name" value="ICLR_ED"/>
    <property type="match status" value="1"/>
</dbReference>
<dbReference type="Pfam" id="PF01614">
    <property type="entry name" value="IclR_C"/>
    <property type="match status" value="1"/>
</dbReference>
<reference evidence="6 7" key="1">
    <citation type="submission" date="2020-08" db="EMBL/GenBank/DDBJ databases">
        <authorList>
            <person name="Mo P."/>
        </authorList>
    </citation>
    <scope>NUCLEOTIDE SEQUENCE [LARGE SCALE GENOMIC DNA]</scope>
    <source>
        <strain evidence="6 7">CGMCC 4.1532</strain>
    </source>
</reference>
<feature type="domain" description="HTH iclR-type" evidence="4">
    <location>
        <begin position="10"/>
        <end position="71"/>
    </location>
</feature>
<dbReference type="InterPro" id="IPR050707">
    <property type="entry name" value="HTH_MetabolicPath_Reg"/>
</dbReference>
<dbReference type="InterPro" id="IPR029016">
    <property type="entry name" value="GAF-like_dom_sf"/>
</dbReference>
<feature type="domain" description="IclR-ED" evidence="5">
    <location>
        <begin position="72"/>
        <end position="251"/>
    </location>
</feature>
<evidence type="ECO:0000313" key="7">
    <source>
        <dbReference type="Proteomes" id="UP000515728"/>
    </source>
</evidence>
<dbReference type="SUPFAM" id="SSF55781">
    <property type="entry name" value="GAF domain-like"/>
    <property type="match status" value="1"/>
</dbReference>
<dbReference type="PANTHER" id="PTHR30136">
    <property type="entry name" value="HELIX-TURN-HELIX TRANSCRIPTIONAL REGULATOR, ICLR FAMILY"/>
    <property type="match status" value="1"/>
</dbReference>
<dbReference type="KEGG" id="ppel:H6H00_27085"/>
<dbReference type="Proteomes" id="UP000515728">
    <property type="component" value="Chromosome"/>
</dbReference>
<dbReference type="SMART" id="SM00346">
    <property type="entry name" value="HTH_ICLR"/>
    <property type="match status" value="1"/>
</dbReference>
<gene>
    <name evidence="6" type="ORF">H6H00_27085</name>
</gene>
<evidence type="ECO:0000256" key="2">
    <source>
        <dbReference type="ARBA" id="ARBA00023125"/>
    </source>
</evidence>
<dbReference type="AlphaFoldDB" id="A0A7G7MSW9"/>
<dbReference type="PROSITE" id="PS51077">
    <property type="entry name" value="HTH_ICLR"/>
    <property type="match status" value="1"/>
</dbReference>
<dbReference type="Gene3D" id="3.30.450.40">
    <property type="match status" value="1"/>
</dbReference>
<dbReference type="InterPro" id="IPR036388">
    <property type="entry name" value="WH-like_DNA-bd_sf"/>
</dbReference>
<dbReference type="PANTHER" id="PTHR30136:SF24">
    <property type="entry name" value="HTH-TYPE TRANSCRIPTIONAL REPRESSOR ALLR"/>
    <property type="match status" value="1"/>
</dbReference>
<keyword evidence="2" id="KW-0238">DNA-binding</keyword>
<dbReference type="Gene3D" id="1.10.10.10">
    <property type="entry name" value="Winged helix-like DNA-binding domain superfamily/Winged helix DNA-binding domain"/>
    <property type="match status" value="1"/>
</dbReference>
<dbReference type="GO" id="GO:0003700">
    <property type="term" value="F:DNA-binding transcription factor activity"/>
    <property type="evidence" value="ECO:0007669"/>
    <property type="project" value="TreeGrafter"/>
</dbReference>
<keyword evidence="3" id="KW-0804">Transcription</keyword>
<protein>
    <submittedName>
        <fullName evidence="6">IclR family transcriptional regulator</fullName>
    </submittedName>
</protein>
<accession>A0A7G7MSW9</accession>
<dbReference type="GO" id="GO:0003677">
    <property type="term" value="F:DNA binding"/>
    <property type="evidence" value="ECO:0007669"/>
    <property type="project" value="UniProtKB-KW"/>
</dbReference>
<evidence type="ECO:0000256" key="1">
    <source>
        <dbReference type="ARBA" id="ARBA00023015"/>
    </source>
</evidence>
<dbReference type="InterPro" id="IPR036390">
    <property type="entry name" value="WH_DNA-bd_sf"/>
</dbReference>
<sequence>MSADVSPATRSVLGRGLAVLGTFTPDRPEQTLRAIAQASGLPSATAYRLVAELVGWGALERVARGRYRVGMRLWEIGSLAPVARGLRDAALPVLQDLCAVTGYPVHLVVLDGTHALFLERLAGHTRLELRSQVGKRLPLHASGPGKVLLAHAPPDVLDAVLAGGLPRVASGTITDPGRLTAALAEIRRTGHCLSREEMTDGAASVAAPVVGPAGEVLAGISVVVPSDTENLALLVPAVRMAATAVSRSLFTEWERPLTPDRGGGHTPGP</sequence>
<organism evidence="6 7">
    <name type="scientific">Pseudonocardia petroleophila</name>
    <dbReference type="NCBI Taxonomy" id="37331"/>
    <lineage>
        <taxon>Bacteria</taxon>
        <taxon>Bacillati</taxon>
        <taxon>Actinomycetota</taxon>
        <taxon>Actinomycetes</taxon>
        <taxon>Pseudonocardiales</taxon>
        <taxon>Pseudonocardiaceae</taxon>
        <taxon>Pseudonocardia</taxon>
    </lineage>
</organism>
<keyword evidence="7" id="KW-1185">Reference proteome</keyword>